<accession>A0ABV5P8M7</accession>
<feature type="compositionally biased region" description="Low complexity" evidence="1">
    <location>
        <begin position="40"/>
        <end position="55"/>
    </location>
</feature>
<organism evidence="3 4">
    <name type="scientific">Streptomyces cremeus</name>
    <dbReference type="NCBI Taxonomy" id="66881"/>
    <lineage>
        <taxon>Bacteria</taxon>
        <taxon>Bacillati</taxon>
        <taxon>Actinomycetota</taxon>
        <taxon>Actinomycetes</taxon>
        <taxon>Kitasatosporales</taxon>
        <taxon>Streptomycetaceae</taxon>
        <taxon>Streptomyces</taxon>
    </lineage>
</organism>
<feature type="region of interest" description="Disordered" evidence="1">
    <location>
        <begin position="1"/>
        <end position="63"/>
    </location>
</feature>
<evidence type="ECO:0000256" key="1">
    <source>
        <dbReference type="SAM" id="MobiDB-lite"/>
    </source>
</evidence>
<keyword evidence="2" id="KW-0812">Transmembrane</keyword>
<keyword evidence="4" id="KW-1185">Reference proteome</keyword>
<name>A0ABV5P8M7_STRCM</name>
<evidence type="ECO:0000313" key="4">
    <source>
        <dbReference type="Proteomes" id="UP001589718"/>
    </source>
</evidence>
<evidence type="ECO:0000313" key="3">
    <source>
        <dbReference type="EMBL" id="MFB9519514.1"/>
    </source>
</evidence>
<dbReference type="Proteomes" id="UP001589718">
    <property type="component" value="Unassembled WGS sequence"/>
</dbReference>
<reference evidence="3 4" key="1">
    <citation type="submission" date="2024-09" db="EMBL/GenBank/DDBJ databases">
        <authorList>
            <person name="Sun Q."/>
            <person name="Mori K."/>
        </authorList>
    </citation>
    <scope>NUCLEOTIDE SEQUENCE [LARGE SCALE GENOMIC DNA]</scope>
    <source>
        <strain evidence="3 4">JCM 4362</strain>
    </source>
</reference>
<keyword evidence="2" id="KW-0472">Membrane</keyword>
<dbReference type="InterPro" id="IPR043857">
    <property type="entry name" value="DUF5819"/>
</dbReference>
<dbReference type="Pfam" id="PF19136">
    <property type="entry name" value="DUF5819"/>
    <property type="match status" value="1"/>
</dbReference>
<evidence type="ECO:0000256" key="2">
    <source>
        <dbReference type="SAM" id="Phobius"/>
    </source>
</evidence>
<feature type="compositionally biased region" description="Basic and acidic residues" evidence="1">
    <location>
        <begin position="1"/>
        <end position="18"/>
    </location>
</feature>
<feature type="transmembrane region" description="Helical" evidence="2">
    <location>
        <begin position="77"/>
        <end position="99"/>
    </location>
</feature>
<dbReference type="EMBL" id="JBHMCR010000004">
    <property type="protein sequence ID" value="MFB9519514.1"/>
    <property type="molecule type" value="Genomic_DNA"/>
</dbReference>
<keyword evidence="2" id="KW-1133">Transmembrane helix</keyword>
<sequence>MDSYDDKARGDDRARGDVKAPAAGPAPDDAKAPDADLTPDDGPTTDTAENPAEAAAPPPEAPVEIPGIAGLSLPSRIVAALALALAGVTALVHLGAVFLHIAPSNTLSKEHGEAVSAWINPEFEQNWKLFAPNPLQQNVAVQSRAQIQTESGQWRITEWIDFSAKDAEQIRGSLLPSHTTQNELRRGWDFYTNWHNDKNESLGMRGDVSARYVRRIVLERMSELDMGGRVVRIQVRSSTTSVKPPPWSTEKISTKPVYRTLPWWTVTRADLTKVADEAGVTR</sequence>
<proteinExistence type="predicted"/>
<gene>
    <name evidence="3" type="ORF">ACFFTU_06120</name>
</gene>
<protein>
    <submittedName>
        <fullName evidence="3">DUF5819 family protein</fullName>
    </submittedName>
</protein>
<dbReference type="RefSeq" id="WP_345221001.1">
    <property type="nucleotide sequence ID" value="NZ_BAAAXE010000013.1"/>
</dbReference>
<comment type="caution">
    <text evidence="3">The sequence shown here is derived from an EMBL/GenBank/DDBJ whole genome shotgun (WGS) entry which is preliminary data.</text>
</comment>